<gene>
    <name evidence="4" type="ORF">Ccrd_021956</name>
</gene>
<dbReference type="Gene3D" id="1.25.40.20">
    <property type="entry name" value="Ankyrin repeat-containing domain"/>
    <property type="match status" value="1"/>
</dbReference>
<evidence type="ECO:0000259" key="3">
    <source>
        <dbReference type="Pfam" id="PF13962"/>
    </source>
</evidence>
<keyword evidence="2" id="KW-0472">Membrane</keyword>
<dbReference type="InterPro" id="IPR002110">
    <property type="entry name" value="Ankyrin_rpt"/>
</dbReference>
<evidence type="ECO:0000256" key="2">
    <source>
        <dbReference type="SAM" id="Phobius"/>
    </source>
</evidence>
<accession>A0A103XZJ7</accession>
<dbReference type="EMBL" id="LEKV01003413">
    <property type="protein sequence ID" value="KVH99783.1"/>
    <property type="molecule type" value="Genomic_DNA"/>
</dbReference>
<dbReference type="AlphaFoldDB" id="A0A103XZJ7"/>
<feature type="transmembrane region" description="Helical" evidence="2">
    <location>
        <begin position="394"/>
        <end position="423"/>
    </location>
</feature>
<name>A0A103XZJ7_CYNCS</name>
<keyword evidence="2" id="KW-1133">Transmembrane helix</keyword>
<dbReference type="OMA" id="DAFESGC"/>
<dbReference type="Pfam" id="PF13962">
    <property type="entry name" value="PGG"/>
    <property type="match status" value="1"/>
</dbReference>
<dbReference type="PANTHER" id="PTHR24177">
    <property type="entry name" value="CASKIN"/>
    <property type="match status" value="1"/>
</dbReference>
<dbReference type="PROSITE" id="PS50088">
    <property type="entry name" value="ANK_REPEAT"/>
    <property type="match status" value="1"/>
</dbReference>
<evidence type="ECO:0000313" key="4">
    <source>
        <dbReference type="EMBL" id="KVH99783.1"/>
    </source>
</evidence>
<dbReference type="PANTHER" id="PTHR24177:SF435">
    <property type="entry name" value="ANKYRIN REPEAT-CONTAINING PROTEIN NPR4-LIKE"/>
    <property type="match status" value="1"/>
</dbReference>
<dbReference type="Pfam" id="PF12796">
    <property type="entry name" value="Ank_2"/>
    <property type="match status" value="1"/>
</dbReference>
<comment type="caution">
    <text evidence="4">The sequence shown here is derived from an EMBL/GenBank/DDBJ whole genome shotgun (WGS) entry which is preliminary data.</text>
</comment>
<protein>
    <submittedName>
        <fullName evidence="4">Ankyrin repeat-containing protein</fullName>
    </submittedName>
</protein>
<proteinExistence type="predicted"/>
<feature type="transmembrane region" description="Helical" evidence="2">
    <location>
        <begin position="435"/>
        <end position="461"/>
    </location>
</feature>
<dbReference type="SMART" id="SM00248">
    <property type="entry name" value="ANK"/>
    <property type="match status" value="4"/>
</dbReference>
<dbReference type="InterPro" id="IPR026961">
    <property type="entry name" value="PGG_dom"/>
</dbReference>
<keyword evidence="2" id="KW-0812">Transmembrane</keyword>
<dbReference type="GO" id="GO:0016020">
    <property type="term" value="C:membrane"/>
    <property type="evidence" value="ECO:0007669"/>
    <property type="project" value="TreeGrafter"/>
</dbReference>
<dbReference type="SUPFAM" id="SSF48403">
    <property type="entry name" value="Ankyrin repeat"/>
    <property type="match status" value="1"/>
</dbReference>
<dbReference type="Gramene" id="KVH99783">
    <property type="protein sequence ID" value="KVH99783"/>
    <property type="gene ID" value="Ccrd_021956"/>
</dbReference>
<evidence type="ECO:0000256" key="1">
    <source>
        <dbReference type="PROSITE-ProRule" id="PRU00023"/>
    </source>
</evidence>
<dbReference type="Proteomes" id="UP000243975">
    <property type="component" value="Unassembled WGS sequence"/>
</dbReference>
<reference evidence="4 5" key="1">
    <citation type="journal article" date="2016" name="Sci. Rep.">
        <title>The genome sequence of the outbreeding globe artichoke constructed de novo incorporating a phase-aware low-pass sequencing strategy of F1 progeny.</title>
        <authorList>
            <person name="Scaglione D."/>
            <person name="Reyes-Chin-Wo S."/>
            <person name="Acquadro A."/>
            <person name="Froenicke L."/>
            <person name="Portis E."/>
            <person name="Beitel C."/>
            <person name="Tirone M."/>
            <person name="Mauro R."/>
            <person name="Lo Monaco A."/>
            <person name="Mauromicale G."/>
            <person name="Faccioli P."/>
            <person name="Cattivelli L."/>
            <person name="Rieseberg L."/>
            <person name="Michelmore R."/>
            <person name="Lanteri S."/>
        </authorList>
    </citation>
    <scope>NUCLEOTIDE SEQUENCE [LARGE SCALE GENOMIC DNA]</scope>
    <source>
        <strain evidence="4">2C</strain>
    </source>
</reference>
<dbReference type="STRING" id="59895.A0A103XZJ7"/>
<feature type="non-terminal residue" evidence="4">
    <location>
        <position position="513"/>
    </location>
</feature>
<dbReference type="InterPro" id="IPR036770">
    <property type="entry name" value="Ankyrin_rpt-contain_sf"/>
</dbReference>
<feature type="domain" description="PGG" evidence="3">
    <location>
        <begin position="346"/>
        <end position="459"/>
    </location>
</feature>
<evidence type="ECO:0000313" key="5">
    <source>
        <dbReference type="Proteomes" id="UP000243975"/>
    </source>
</evidence>
<dbReference type="PROSITE" id="PS50297">
    <property type="entry name" value="ANK_REP_REGION"/>
    <property type="match status" value="1"/>
</dbReference>
<feature type="transmembrane region" description="Helical" evidence="2">
    <location>
        <begin position="356"/>
        <end position="374"/>
    </location>
</feature>
<keyword evidence="5" id="KW-1185">Reference proteome</keyword>
<keyword evidence="1" id="KW-0040">ANK repeat</keyword>
<organism evidence="4 5">
    <name type="scientific">Cynara cardunculus var. scolymus</name>
    <name type="common">Globe artichoke</name>
    <name type="synonym">Cynara scolymus</name>
    <dbReference type="NCBI Taxonomy" id="59895"/>
    <lineage>
        <taxon>Eukaryota</taxon>
        <taxon>Viridiplantae</taxon>
        <taxon>Streptophyta</taxon>
        <taxon>Embryophyta</taxon>
        <taxon>Tracheophyta</taxon>
        <taxon>Spermatophyta</taxon>
        <taxon>Magnoliopsida</taxon>
        <taxon>eudicotyledons</taxon>
        <taxon>Gunneridae</taxon>
        <taxon>Pentapetalae</taxon>
        <taxon>asterids</taxon>
        <taxon>campanulids</taxon>
        <taxon>Asterales</taxon>
        <taxon>Asteraceae</taxon>
        <taxon>Carduoideae</taxon>
        <taxon>Cardueae</taxon>
        <taxon>Carduinae</taxon>
        <taxon>Cynara</taxon>
    </lineage>
</organism>
<feature type="transmembrane region" description="Helical" evidence="2">
    <location>
        <begin position="467"/>
        <end position="492"/>
    </location>
</feature>
<feature type="repeat" description="ANK" evidence="1">
    <location>
        <begin position="80"/>
        <end position="112"/>
    </location>
</feature>
<sequence length="513" mass="57390">TTTKINAYLPLYKAALRGDWEDAQDFIDQDEEAVTANINKYGFTALHIAVGTGKQGITFVEKLVEKISPKALVKMLTSSEKYTPLHIAAVVGNTTAVKILVNKNHKLLYAEDVDGLLPIHRALINSHKDTFLYLLVTRYPDLATTIPSDNVDAPLMAIARKADAFESGCRLSFFDSLIYKLPRITYIQKIKLDHHQALELVKCLCQEISALNLHSNSIHYSNPIVEAASNGAYEVVQEIADTFPQAIWYSDKSGHFMIQLAILHRCEKVYNLTYQMSDHKHFHKTLKDSYNNNLLHLAGKLAPPQKLNLEVEAFVHPKYKTEKNSFEQTPEMLFSKEHKKLVRDGEEWMKKTADSYTVTAGLITTIVFAAAITVPGGNNGETGHPIYAKELSFLIFAVADAISLFTSTTSLLLFLSILTARYAEQDFLFTLPSRLIMGLATLFLSTTSMMIAFGASLYLLFGQGKDWILIPIAALSCLPVTCFVTLQFPLLVELISCTYGRGLFGRQNDRPFY</sequence>
<feature type="non-terminal residue" evidence="4">
    <location>
        <position position="1"/>
    </location>
</feature>